<dbReference type="Gene3D" id="2.60.120.620">
    <property type="entry name" value="q2cbj1_9rhob like domain"/>
    <property type="match status" value="1"/>
</dbReference>
<sequence>MDQLQVTASSRQLVERGFAVLPGRYGADKVARIRGALAQVYHQLHDPPLWSDQPRWLSDDLEVSGTGLVIHKLLKLYPALHRDMLEDDVVEILRGALGRDMQLEFAGAVVTNHTRPFFKWHNHVGGIEDEKFRRLGLRPPIEAPERVAMIVYLDEMGPGTGQLLIHPHRVSGASGPPGPVEQPNWDGRVQVVGPPGTVVMLDQTTWHAALPRTIDRELRFFFGLWFASASAPKAERVDESLLAVDTRDPLLRSLLPSLAPSSSPGGPA</sequence>
<name>A0A0C2CWV9_9BACT</name>
<comment type="caution">
    <text evidence="1">The sequence shown here is derived from an EMBL/GenBank/DDBJ whole genome shotgun (WGS) entry which is preliminary data.</text>
</comment>
<protein>
    <recommendedName>
        <fullName evidence="3">Phytanoyl-CoA dioxygenase (PhyH)</fullName>
    </recommendedName>
</protein>
<gene>
    <name evidence="1" type="ORF">DB30_05539</name>
</gene>
<evidence type="ECO:0008006" key="3">
    <source>
        <dbReference type="Google" id="ProtNLM"/>
    </source>
</evidence>
<dbReference type="EMBL" id="JMCC02000052">
    <property type="protein sequence ID" value="KIG15516.1"/>
    <property type="molecule type" value="Genomic_DNA"/>
</dbReference>
<accession>A0A0C2CWV9</accession>
<evidence type="ECO:0000313" key="2">
    <source>
        <dbReference type="Proteomes" id="UP000031599"/>
    </source>
</evidence>
<reference evidence="1 2" key="1">
    <citation type="submission" date="2014-12" db="EMBL/GenBank/DDBJ databases">
        <title>Genome assembly of Enhygromyxa salina DSM 15201.</title>
        <authorList>
            <person name="Sharma G."/>
            <person name="Subramanian S."/>
        </authorList>
    </citation>
    <scope>NUCLEOTIDE SEQUENCE [LARGE SCALE GENOMIC DNA]</scope>
    <source>
        <strain evidence="1 2">DSM 15201</strain>
    </source>
</reference>
<dbReference type="SUPFAM" id="SSF51197">
    <property type="entry name" value="Clavaminate synthase-like"/>
    <property type="match status" value="1"/>
</dbReference>
<dbReference type="RefSeq" id="WP_052551549.1">
    <property type="nucleotide sequence ID" value="NZ_JMCC02000052.1"/>
</dbReference>
<organism evidence="1 2">
    <name type="scientific">Enhygromyxa salina</name>
    <dbReference type="NCBI Taxonomy" id="215803"/>
    <lineage>
        <taxon>Bacteria</taxon>
        <taxon>Pseudomonadati</taxon>
        <taxon>Myxococcota</taxon>
        <taxon>Polyangia</taxon>
        <taxon>Nannocystales</taxon>
        <taxon>Nannocystaceae</taxon>
        <taxon>Enhygromyxa</taxon>
    </lineage>
</organism>
<dbReference type="Proteomes" id="UP000031599">
    <property type="component" value="Unassembled WGS sequence"/>
</dbReference>
<dbReference type="AlphaFoldDB" id="A0A0C2CWV9"/>
<evidence type="ECO:0000313" key="1">
    <source>
        <dbReference type="EMBL" id="KIG15516.1"/>
    </source>
</evidence>
<proteinExistence type="predicted"/>